<feature type="domain" description="RING-type" evidence="6">
    <location>
        <begin position="20"/>
        <end position="59"/>
    </location>
</feature>
<feature type="compositionally biased region" description="Low complexity" evidence="5">
    <location>
        <begin position="515"/>
        <end position="564"/>
    </location>
</feature>
<dbReference type="PROSITE" id="PS50089">
    <property type="entry name" value="ZF_RING_2"/>
    <property type="match status" value="1"/>
</dbReference>
<evidence type="ECO:0000259" key="6">
    <source>
        <dbReference type="PROSITE" id="PS50089"/>
    </source>
</evidence>
<dbReference type="GO" id="GO:0008270">
    <property type="term" value="F:zinc ion binding"/>
    <property type="evidence" value="ECO:0007669"/>
    <property type="project" value="UniProtKB-KW"/>
</dbReference>
<gene>
    <name evidence="7" type="ORF">CFOL_v3_17973</name>
</gene>
<name>A0A1Q3C377_CEPFO</name>
<evidence type="ECO:0000256" key="3">
    <source>
        <dbReference type="ARBA" id="ARBA00022833"/>
    </source>
</evidence>
<keyword evidence="2 4" id="KW-0863">Zinc-finger</keyword>
<keyword evidence="1" id="KW-0479">Metal-binding</keyword>
<feature type="region of interest" description="Disordered" evidence="5">
    <location>
        <begin position="472"/>
        <end position="503"/>
    </location>
</feature>
<comment type="caution">
    <text evidence="7">The sequence shown here is derived from an EMBL/GenBank/DDBJ whole genome shotgun (WGS) entry which is preliminary data.</text>
</comment>
<dbReference type="PANTHER" id="PTHR37393">
    <property type="entry name" value="AT-RICH INTERACTIVE DOMAIN-CONTAINING PROTEIN 1A-LIKE"/>
    <property type="match status" value="1"/>
</dbReference>
<evidence type="ECO:0000313" key="7">
    <source>
        <dbReference type="EMBL" id="GAV74493.1"/>
    </source>
</evidence>
<dbReference type="InterPro" id="IPR017907">
    <property type="entry name" value="Znf_RING_CS"/>
</dbReference>
<protein>
    <recommendedName>
        <fullName evidence="6">RING-type domain-containing protein</fullName>
    </recommendedName>
</protein>
<evidence type="ECO:0000256" key="5">
    <source>
        <dbReference type="SAM" id="MobiDB-lite"/>
    </source>
</evidence>
<dbReference type="PROSITE" id="PS00518">
    <property type="entry name" value="ZF_RING_1"/>
    <property type="match status" value="1"/>
</dbReference>
<keyword evidence="8" id="KW-1185">Reference proteome</keyword>
<feature type="region of interest" description="Disordered" evidence="5">
    <location>
        <begin position="1281"/>
        <end position="1314"/>
    </location>
</feature>
<dbReference type="Proteomes" id="UP000187406">
    <property type="component" value="Unassembled WGS sequence"/>
</dbReference>
<dbReference type="SUPFAM" id="SSF49599">
    <property type="entry name" value="TRAF domain-like"/>
    <property type="match status" value="1"/>
</dbReference>
<feature type="compositionally biased region" description="Polar residues" evidence="5">
    <location>
        <begin position="318"/>
        <end position="336"/>
    </location>
</feature>
<feature type="compositionally biased region" description="Low complexity" evidence="5">
    <location>
        <begin position="272"/>
        <end position="317"/>
    </location>
</feature>
<dbReference type="OrthoDB" id="9049620at2759"/>
<feature type="compositionally biased region" description="Basic and acidic residues" evidence="5">
    <location>
        <begin position="643"/>
        <end position="679"/>
    </location>
</feature>
<sequence>MGFDNECILNIQSLAGEYFCPVCRLLVYPNEALQSQCTHLYCKSCLTYVVSTTQACPYDGYLVTEADSKPLVESNKALAETIGKITVHCLYHRSGCTWQGPLSECTSHCSGCAFGNSPVVCNRCGLQIVCRQVQEHAQNCQGAQSQVQQAEVTQNAAATSIEANSISTQTASQAGGTASQALAYHSAAAPNSGQDSNQQVNSNSQAQAVVQVPVPTPEQWYQQQQQQYQQYYQQYPGYDAYQQQYVQYYPYQQQAVIQFQQQPQLYIQPQSQLQAQVQPQSHSQPQSQPHGLPQSHVPVQAPVPAQPQNQAPVNPQQTHSAVQPHPQTQTQIQSYPHPQPLQPHFQNVQMPQYQQTQSQTQHLQPLIQGQAHSQHQLQHQPVPQAQPQAHSQLQPPQSNHPLIPVVQPQSQYSSAQAVAGRHSYPLQQPQQQMQVGAPQQYLMHTHTGSHFQMQNQYTQPNQMRPPTTILNQQQPALMPSPGQGPNVPHAQVQPHAHQSGPSVNQRPLIQQVQHPIPQQHGQQQQPFGGQPLSSVQNQIHQQGPFVQQQQQQQQQIPMQSQLCPQVPPHPFQQYSQTYPQQQQQPHQSQNLSGRSQPYPHSGSGLQVRPILSGANLPSSNQNNLLGDNQFQLTSDQQSGANVTEKRVTKKEAEAFPKTDKKDAKNVDGHEASAETKIPKIESDVKFVDDEHKIVGKVEDKSTAIDASAKEFQSENSDLVTKGPVKEEAAESNKNNRDVDVGQKQPEHSLSKDKEIQEGSVHKRTQLREELSGKLQEDTNLPPVQDTTQGPGINESRFFTPPIGSSLQPRPAAPLMVQAPPLPEPPQQSQFLGHPNTQIRPQGLGHMPHPGQSMFKHPHGPDIPLGGTPGPGSTTSFGRAPSHYGPPQHGFEPQSVAPQGPYNQGQVPYGLESQMGQQGSANRMEADMFPHIAGSLERGPVGHSSNLHSNMRRMNGVPGPDEHVNQFPVDPAGRVFDRLESEDDFKKFPRPFHLDAEPVPKFGGYFSSSRPHDRGPHGFGIDIGSKLDHVAGTGPAASRFLAPSHIDLGERPVGLHEEHIGRPDSARTHPEFLGPLPGYGRHHMDGLNPRSPIREYPGIYSHGFRGPSGALRGSRSGLDDIDGRTSHRFGDFRESRLPISSSHLHRGEFDGPGNMRIGDHLMGHDSMPGHSRRGEHFGSRNLRVGQPGFGSFPGPSRMGEFPPPRPGEPGFRSTFPLHGFSNNSGVFRGEMESFENSRKRKPASMGWCRICKVDCETVEGLDLHSQTRDHQKMAMDMVVSIKQKAKKQKLNSSEPSSLDDASKSRNASFDHGNKH</sequence>
<feature type="region of interest" description="Disordered" evidence="5">
    <location>
        <begin position="696"/>
        <end position="908"/>
    </location>
</feature>
<feature type="region of interest" description="Disordered" evidence="5">
    <location>
        <begin position="515"/>
        <end position="679"/>
    </location>
</feature>
<feature type="compositionally biased region" description="Low complexity" evidence="5">
    <location>
        <begin position="572"/>
        <end position="589"/>
    </location>
</feature>
<feature type="compositionally biased region" description="Polar residues" evidence="5">
    <location>
        <begin position="615"/>
        <end position="641"/>
    </location>
</feature>
<accession>A0A1Q3C377</accession>
<evidence type="ECO:0000256" key="2">
    <source>
        <dbReference type="ARBA" id="ARBA00022771"/>
    </source>
</evidence>
<feature type="region of interest" description="Disordered" evidence="5">
    <location>
        <begin position="272"/>
        <end position="410"/>
    </location>
</feature>
<dbReference type="EMBL" id="BDDD01001239">
    <property type="protein sequence ID" value="GAV74493.1"/>
    <property type="molecule type" value="Genomic_DNA"/>
</dbReference>
<reference evidence="8" key="1">
    <citation type="submission" date="2016-04" db="EMBL/GenBank/DDBJ databases">
        <title>Cephalotus genome sequencing.</title>
        <authorList>
            <person name="Fukushima K."/>
            <person name="Hasebe M."/>
            <person name="Fang X."/>
        </authorList>
    </citation>
    <scope>NUCLEOTIDE SEQUENCE [LARGE SCALE GENOMIC DNA]</scope>
    <source>
        <strain evidence="8">cv. St1</strain>
    </source>
</reference>
<evidence type="ECO:0000256" key="4">
    <source>
        <dbReference type="PROSITE-ProRule" id="PRU00175"/>
    </source>
</evidence>
<feature type="compositionally biased region" description="Polar residues" evidence="5">
    <location>
        <begin position="826"/>
        <end position="839"/>
    </location>
</feature>
<dbReference type="Gene3D" id="3.30.40.10">
    <property type="entry name" value="Zinc/RING finger domain, C3HC4 (zinc finger)"/>
    <property type="match status" value="1"/>
</dbReference>
<dbReference type="InParanoid" id="A0A1Q3C377"/>
<feature type="compositionally biased region" description="Low complexity" evidence="5">
    <location>
        <begin position="349"/>
        <end position="392"/>
    </location>
</feature>
<dbReference type="STRING" id="3775.A0A1Q3C377"/>
<dbReference type="SUPFAM" id="SSF57850">
    <property type="entry name" value="RING/U-box"/>
    <property type="match status" value="1"/>
</dbReference>
<dbReference type="InterPro" id="IPR013083">
    <property type="entry name" value="Znf_RING/FYVE/PHD"/>
</dbReference>
<feature type="compositionally biased region" description="Basic and acidic residues" evidence="5">
    <location>
        <begin position="696"/>
        <end position="712"/>
    </location>
</feature>
<organism evidence="7 8">
    <name type="scientific">Cephalotus follicularis</name>
    <name type="common">Albany pitcher plant</name>
    <dbReference type="NCBI Taxonomy" id="3775"/>
    <lineage>
        <taxon>Eukaryota</taxon>
        <taxon>Viridiplantae</taxon>
        <taxon>Streptophyta</taxon>
        <taxon>Embryophyta</taxon>
        <taxon>Tracheophyta</taxon>
        <taxon>Spermatophyta</taxon>
        <taxon>Magnoliopsida</taxon>
        <taxon>eudicotyledons</taxon>
        <taxon>Gunneridae</taxon>
        <taxon>Pentapetalae</taxon>
        <taxon>rosids</taxon>
        <taxon>fabids</taxon>
        <taxon>Oxalidales</taxon>
        <taxon>Cephalotaceae</taxon>
        <taxon>Cephalotus</taxon>
    </lineage>
</organism>
<proteinExistence type="predicted"/>
<evidence type="ECO:0000313" key="8">
    <source>
        <dbReference type="Proteomes" id="UP000187406"/>
    </source>
</evidence>
<dbReference type="InterPro" id="IPR001841">
    <property type="entry name" value="Znf_RING"/>
</dbReference>
<dbReference type="PANTHER" id="PTHR37393:SF1">
    <property type="entry name" value="AT-RICH INTERACTIVE DOMAIN-CONTAINING PROTEIN 1A-LIKE"/>
    <property type="match status" value="1"/>
</dbReference>
<feature type="compositionally biased region" description="Basic and acidic residues" evidence="5">
    <location>
        <begin position="723"/>
        <end position="776"/>
    </location>
</feature>
<keyword evidence="3" id="KW-0862">Zinc</keyword>
<evidence type="ECO:0000256" key="1">
    <source>
        <dbReference type="ARBA" id="ARBA00022723"/>
    </source>
</evidence>